<feature type="transmembrane region" description="Helical" evidence="5">
    <location>
        <begin position="168"/>
        <end position="191"/>
    </location>
</feature>
<dbReference type="EMBL" id="JBHSXS010000005">
    <property type="protein sequence ID" value="MFC6880405.1"/>
    <property type="molecule type" value="Genomic_DNA"/>
</dbReference>
<dbReference type="PROSITE" id="PS50850">
    <property type="entry name" value="MFS"/>
    <property type="match status" value="1"/>
</dbReference>
<keyword evidence="2 5" id="KW-0812">Transmembrane</keyword>
<protein>
    <submittedName>
        <fullName evidence="7">MFS transporter</fullName>
    </submittedName>
</protein>
<dbReference type="Gene3D" id="1.20.1250.20">
    <property type="entry name" value="MFS general substrate transporter like domains"/>
    <property type="match status" value="1"/>
</dbReference>
<dbReference type="InterPro" id="IPR020846">
    <property type="entry name" value="MFS_dom"/>
</dbReference>
<gene>
    <name evidence="7" type="ORF">ACFQKB_11600</name>
</gene>
<dbReference type="PANTHER" id="PTHR42718:SF42">
    <property type="entry name" value="EXPORT PROTEIN"/>
    <property type="match status" value="1"/>
</dbReference>
<dbReference type="Gene3D" id="1.20.1720.10">
    <property type="entry name" value="Multidrug resistance protein D"/>
    <property type="match status" value="1"/>
</dbReference>
<evidence type="ECO:0000256" key="5">
    <source>
        <dbReference type="SAM" id="Phobius"/>
    </source>
</evidence>
<keyword evidence="8" id="KW-1185">Reference proteome</keyword>
<feature type="transmembrane region" description="Helical" evidence="5">
    <location>
        <begin position="142"/>
        <end position="162"/>
    </location>
</feature>
<evidence type="ECO:0000259" key="6">
    <source>
        <dbReference type="PROSITE" id="PS50850"/>
    </source>
</evidence>
<dbReference type="CDD" id="cd17321">
    <property type="entry name" value="MFS_MMR_MDR_like"/>
    <property type="match status" value="1"/>
</dbReference>
<evidence type="ECO:0000256" key="3">
    <source>
        <dbReference type="ARBA" id="ARBA00022989"/>
    </source>
</evidence>
<dbReference type="SUPFAM" id="SSF103473">
    <property type="entry name" value="MFS general substrate transporter"/>
    <property type="match status" value="1"/>
</dbReference>
<proteinExistence type="predicted"/>
<feature type="domain" description="Major facilitator superfamily (MFS) profile" evidence="6">
    <location>
        <begin position="17"/>
        <end position="489"/>
    </location>
</feature>
<feature type="transmembrane region" description="Helical" evidence="5">
    <location>
        <begin position="462"/>
        <end position="484"/>
    </location>
</feature>
<feature type="transmembrane region" description="Helical" evidence="5">
    <location>
        <begin position="335"/>
        <end position="353"/>
    </location>
</feature>
<dbReference type="RefSeq" id="WP_160820980.1">
    <property type="nucleotide sequence ID" value="NZ_JBHSXE010000001.1"/>
</dbReference>
<feature type="transmembrane region" description="Helical" evidence="5">
    <location>
        <begin position="20"/>
        <end position="43"/>
    </location>
</feature>
<feature type="transmembrane region" description="Helical" evidence="5">
    <location>
        <begin position="233"/>
        <end position="250"/>
    </location>
</feature>
<evidence type="ECO:0000256" key="2">
    <source>
        <dbReference type="ARBA" id="ARBA00022692"/>
    </source>
</evidence>
<dbReference type="InterPro" id="IPR036259">
    <property type="entry name" value="MFS_trans_sf"/>
</dbReference>
<feature type="transmembrane region" description="Helical" evidence="5">
    <location>
        <begin position="271"/>
        <end position="293"/>
    </location>
</feature>
<evidence type="ECO:0000256" key="4">
    <source>
        <dbReference type="ARBA" id="ARBA00023136"/>
    </source>
</evidence>
<keyword evidence="3 5" id="KW-1133">Transmembrane helix</keyword>
<accession>A0ABW2CGR0</accession>
<feature type="transmembrane region" description="Helical" evidence="5">
    <location>
        <begin position="203"/>
        <end position="221"/>
    </location>
</feature>
<evidence type="ECO:0000256" key="1">
    <source>
        <dbReference type="ARBA" id="ARBA00004651"/>
    </source>
</evidence>
<dbReference type="InterPro" id="IPR011701">
    <property type="entry name" value="MFS"/>
</dbReference>
<dbReference type="PRINTS" id="PR01036">
    <property type="entry name" value="TCRTETB"/>
</dbReference>
<feature type="transmembrane region" description="Helical" evidence="5">
    <location>
        <begin position="359"/>
        <end position="381"/>
    </location>
</feature>
<feature type="transmembrane region" description="Helical" evidence="5">
    <location>
        <begin position="55"/>
        <end position="71"/>
    </location>
</feature>
<dbReference type="Pfam" id="PF07690">
    <property type="entry name" value="MFS_1"/>
    <property type="match status" value="1"/>
</dbReference>
<organism evidence="7 8">
    <name type="scientific">Actinomadura yumaensis</name>
    <dbReference type="NCBI Taxonomy" id="111807"/>
    <lineage>
        <taxon>Bacteria</taxon>
        <taxon>Bacillati</taxon>
        <taxon>Actinomycetota</taxon>
        <taxon>Actinomycetes</taxon>
        <taxon>Streptosporangiales</taxon>
        <taxon>Thermomonosporaceae</taxon>
        <taxon>Actinomadura</taxon>
    </lineage>
</organism>
<dbReference type="PANTHER" id="PTHR42718">
    <property type="entry name" value="MAJOR FACILITATOR SUPERFAMILY MULTIDRUG TRANSPORTER MFSC"/>
    <property type="match status" value="1"/>
</dbReference>
<keyword evidence="4 5" id="KW-0472">Membrane</keyword>
<name>A0ABW2CGR0_9ACTN</name>
<feature type="transmembrane region" description="Helical" evidence="5">
    <location>
        <begin position="107"/>
        <end position="130"/>
    </location>
</feature>
<sequence length="501" mass="50912">MPPQPPTSEPHPRRWRILGVLCLSLFVVVVDNTILNVAVPSLIEELDATTSDVQWVIDAYSLVFAGLLLTAGSLGDRYGRRRAMVIGFALFGTGSALAAFADGPGQLVALRALMGVGGAFLMPGTLSIMAQVFGEDERAKAFAIWGGTSMVGVAAGPTLGGLLLEHFWWGSVFLVNVPIAVAAVVGLLVLVPETRGPRRRPDVPGALLSTVGMAALVLAIISGPEHGWTGARTLGGLAAGAAALAGFALWQHRNPEPMLDLRLLRRPEFTGAAIMIAAFGFALAGTLFALTQWLQLVLGYGPLRAGLALLPVAVAAGTGNGLGASLEARLGARRALVAGFVTVAAGFGLIGLVEPGDGYLAVLAGLVVFGFGAGMGSPPAYSTLMGAVPREEAGVGSAVNDAGQELGTALGVAGLGSIVSAAYARSLPGDAPAAARHSLGEALAFGDPALSRAAREAFVHGLSTGALTAAVGTLAAAAFAALVLRPRRTTPAVRPEPALRK</sequence>
<comment type="caution">
    <text evidence="7">The sequence shown here is derived from an EMBL/GenBank/DDBJ whole genome shotgun (WGS) entry which is preliminary data.</text>
</comment>
<evidence type="ECO:0000313" key="8">
    <source>
        <dbReference type="Proteomes" id="UP001596380"/>
    </source>
</evidence>
<reference evidence="8" key="1">
    <citation type="journal article" date="2019" name="Int. J. Syst. Evol. Microbiol.">
        <title>The Global Catalogue of Microorganisms (GCM) 10K type strain sequencing project: providing services to taxonomists for standard genome sequencing and annotation.</title>
        <authorList>
            <consortium name="The Broad Institute Genomics Platform"/>
            <consortium name="The Broad Institute Genome Sequencing Center for Infectious Disease"/>
            <person name="Wu L."/>
            <person name="Ma J."/>
        </authorList>
    </citation>
    <scope>NUCLEOTIDE SEQUENCE [LARGE SCALE GENOMIC DNA]</scope>
    <source>
        <strain evidence="8">JCM 3369</strain>
    </source>
</reference>
<dbReference type="Proteomes" id="UP001596380">
    <property type="component" value="Unassembled WGS sequence"/>
</dbReference>
<evidence type="ECO:0000313" key="7">
    <source>
        <dbReference type="EMBL" id="MFC6880405.1"/>
    </source>
</evidence>
<feature type="transmembrane region" description="Helical" evidence="5">
    <location>
        <begin position="83"/>
        <end position="101"/>
    </location>
</feature>
<comment type="subcellular location">
    <subcellularLocation>
        <location evidence="1">Cell membrane</location>
        <topology evidence="1">Multi-pass membrane protein</topology>
    </subcellularLocation>
</comment>